<dbReference type="Proteomes" id="UP000528964">
    <property type="component" value="Unassembled WGS sequence"/>
</dbReference>
<dbReference type="InterPro" id="IPR009354">
    <property type="entry name" value="Usg"/>
</dbReference>
<name>A0A7W6CZ60_9HYPH</name>
<proteinExistence type="predicted"/>
<evidence type="ECO:0000313" key="1">
    <source>
        <dbReference type="EMBL" id="MBB3973750.1"/>
    </source>
</evidence>
<dbReference type="EMBL" id="JACIDR010000003">
    <property type="protein sequence ID" value="MBB3973750.1"/>
    <property type="molecule type" value="Genomic_DNA"/>
</dbReference>
<evidence type="ECO:0000313" key="2">
    <source>
        <dbReference type="Proteomes" id="UP000528964"/>
    </source>
</evidence>
<sequence>MSEREFPKSSVQRASADFELQMQGYGLITAEILYRMPDHPKLLQSFLWQDYDHSPEFPVLRRFLDWWRKELEGVLHSVRVAHKALIGPADFQPVRAEFRLN</sequence>
<comment type="caution">
    <text evidence="1">The sequence shown here is derived from an EMBL/GenBank/DDBJ whole genome shotgun (WGS) entry which is preliminary data.</text>
</comment>
<reference evidence="1 2" key="1">
    <citation type="submission" date="2020-08" db="EMBL/GenBank/DDBJ databases">
        <title>Genomic Encyclopedia of Type Strains, Phase IV (KMG-IV): sequencing the most valuable type-strain genomes for metagenomic binning, comparative biology and taxonomic classification.</title>
        <authorList>
            <person name="Goeker M."/>
        </authorList>
    </citation>
    <scope>NUCLEOTIDE SEQUENCE [LARGE SCALE GENOMIC DNA]</scope>
    <source>
        <strain evidence="1 2">DSM 25481</strain>
    </source>
</reference>
<protein>
    <submittedName>
        <fullName evidence="1">Uncharacterized protein Usg</fullName>
    </submittedName>
</protein>
<dbReference type="Pfam" id="PF06233">
    <property type="entry name" value="Usg"/>
    <property type="match status" value="1"/>
</dbReference>
<accession>A0A7W6CZ60</accession>
<dbReference type="RefSeq" id="WP_183395593.1">
    <property type="nucleotide sequence ID" value="NZ_JACIDR010000003.1"/>
</dbReference>
<keyword evidence="2" id="KW-1185">Reference proteome</keyword>
<organism evidence="1 2">
    <name type="scientific">Hansschlegelia beijingensis</name>
    <dbReference type="NCBI Taxonomy" id="1133344"/>
    <lineage>
        <taxon>Bacteria</taxon>
        <taxon>Pseudomonadati</taxon>
        <taxon>Pseudomonadota</taxon>
        <taxon>Alphaproteobacteria</taxon>
        <taxon>Hyphomicrobiales</taxon>
        <taxon>Methylopilaceae</taxon>
        <taxon>Hansschlegelia</taxon>
    </lineage>
</organism>
<dbReference type="AlphaFoldDB" id="A0A7W6CZ60"/>
<gene>
    <name evidence="1" type="ORF">GGR24_002420</name>
</gene>